<sequence>MPKRTDISSILVIGAGPIIIGQACEFDYSGTQAIKALKEEGYRVILVNSNPATIMTDPNMADATYVEPITPEIVAKIIEKEKPDALLPTMGGQTALNCALALFNDGTLDRYGVAMIGANADAIDKAENRHRFREAMDSIGLESARSGTAHSLQEAFDVLERTGLPAIIRPSFTLGGTGGGVAYNKEEFERIVGEGLDASPTTEVLIEESLLGWKEFEMEVVRDKNDNCIIICAIENVDPMGVHTGDSITVAPALTLTDKEYQIMRSASIAVLREIGVETGGSNVQFAVNPEDGRLIVIEMNPRVSRSSALASKATGFPIARVAAKLAVGYTLDEITNEITGATPASFEPTIDYVVTKIPRFAFEKFKGAKVELSTAMKSVGEVMAIGRNFKESLQKALRGLETGLDGFNRVVELEGAERDKLRAELAQRRPDRLLKVAQAFREGFTMEEIHEITFYDPWFLRHIEEIIYEEKMISEHGLPNDAQGLRRLKAMGFSDKRLATLAVRSVGVAGGLAETQAKSSGLLHDTLRAMAGATSEDEVRQLRQKLGVLPVFKRIDSCAAEFDAVTPYMYSTYEAPSFGEPENEAFPSDRKKVVILGGGPNRIGQGIEFDYCCCHACFALQDAGFETIMVNCNPETVSTDYDTSDRLYFEPLTAEDVLEILRVEHSRGELLGVIVQFGGQTPLKLAGALEKAGIPILGTAPDAIDLAEDRERFAKLVNKLNLKQPANGIARSRDEAVAVANRIGYPVLLRPSYVLGGRAMEIVDSEAQLDNYIATAVQVSGDSPVLIDQYLRDAVECDVDALCDGEDVVVAGVMQHIEEAGVHSGDSACTIPPYSLPQDIIDEMERQAHLLAKGLNVCGLMNVQFAVQNGEVFLIEVNPRASRTVPFVAKAIGDPIAKYASLVMAGQKLADLPPIKRDVDYMAVKEAVFPFSRFPGADPVLSPEMRSTGEVMGIDSDFPKAFAKSQIGAGMMLPEGGTVFVSVKDSDKPHILEAVKILVSRGFAIVATEGTQKYLSDAGIAVERVNKVAEGRPHIVDRIVDGDIAMIFNTTEGWQSLKDSQSIRASALEKKVASYTTAASALAAAMAIAEVKTSDLEVRSLQDYYS</sequence>
<keyword evidence="9 17" id="KW-0677">Repeat</keyword>
<dbReference type="GO" id="GO:0004088">
    <property type="term" value="F:carbamoyl-phosphate synthase (glutamine-hydrolyzing) activity"/>
    <property type="evidence" value="ECO:0007669"/>
    <property type="project" value="UniProtKB-UniRule"/>
</dbReference>
<feature type="binding site" evidence="17">
    <location>
        <position position="877"/>
    </location>
    <ligand>
        <name>Mg(2+)</name>
        <dbReference type="ChEBI" id="CHEBI:18420"/>
        <label>4</label>
    </ligand>
</feature>
<evidence type="ECO:0000256" key="8">
    <source>
        <dbReference type="ARBA" id="ARBA00022723"/>
    </source>
</evidence>
<dbReference type="PROSITE" id="PS51855">
    <property type="entry name" value="MGS"/>
    <property type="match status" value="1"/>
</dbReference>
<comment type="similarity">
    <text evidence="4 17">Belongs to the CarB family.</text>
</comment>
<evidence type="ECO:0000256" key="4">
    <source>
        <dbReference type="ARBA" id="ARBA00009799"/>
    </source>
</evidence>
<feature type="binding site" evidence="17">
    <location>
        <position position="825"/>
    </location>
    <ligand>
        <name>ATP</name>
        <dbReference type="ChEBI" id="CHEBI:30616"/>
        <label>2</label>
    </ligand>
</feature>
<evidence type="ECO:0000256" key="13">
    <source>
        <dbReference type="ARBA" id="ARBA00022975"/>
    </source>
</evidence>
<feature type="binding site" evidence="17">
    <location>
        <position position="797"/>
    </location>
    <ligand>
        <name>ATP</name>
        <dbReference type="ChEBI" id="CHEBI:30616"/>
        <label>2</label>
    </ligand>
</feature>
<feature type="binding site" evidence="17">
    <location>
        <position position="210"/>
    </location>
    <ligand>
        <name>ATP</name>
        <dbReference type="ChEBI" id="CHEBI:30616"/>
        <label>1</label>
    </ligand>
</feature>
<dbReference type="SUPFAM" id="SSF48108">
    <property type="entry name" value="Carbamoyl phosphate synthetase, large subunit connection domain"/>
    <property type="match status" value="1"/>
</dbReference>
<keyword evidence="5 17" id="KW-0055">Arginine biosynthesis</keyword>
<dbReference type="Gene3D" id="3.40.50.20">
    <property type="match status" value="2"/>
</dbReference>
<comment type="catalytic activity">
    <reaction evidence="16 17">
        <text>hydrogencarbonate + L-glutamine + 2 ATP + H2O = carbamoyl phosphate + L-glutamate + 2 ADP + phosphate + 2 H(+)</text>
        <dbReference type="Rhea" id="RHEA:18633"/>
        <dbReference type="ChEBI" id="CHEBI:15377"/>
        <dbReference type="ChEBI" id="CHEBI:15378"/>
        <dbReference type="ChEBI" id="CHEBI:17544"/>
        <dbReference type="ChEBI" id="CHEBI:29985"/>
        <dbReference type="ChEBI" id="CHEBI:30616"/>
        <dbReference type="ChEBI" id="CHEBI:43474"/>
        <dbReference type="ChEBI" id="CHEBI:58228"/>
        <dbReference type="ChEBI" id="CHEBI:58359"/>
        <dbReference type="ChEBI" id="CHEBI:456216"/>
        <dbReference type="EC" id="6.3.5.5"/>
    </reaction>
</comment>
<dbReference type="Gene3D" id="1.10.1030.10">
    <property type="entry name" value="Carbamoyl-phosphate synthetase, large subunit oligomerisation domain"/>
    <property type="match status" value="1"/>
</dbReference>
<dbReference type="GO" id="GO:0005737">
    <property type="term" value="C:cytoplasm"/>
    <property type="evidence" value="ECO:0007669"/>
    <property type="project" value="TreeGrafter"/>
</dbReference>
<dbReference type="Pfam" id="PF02786">
    <property type="entry name" value="CPSase_L_D2"/>
    <property type="match status" value="2"/>
</dbReference>
<protein>
    <recommendedName>
        <fullName evidence="17">Carbamoyl phosphate synthase large chain</fullName>
        <ecNumber evidence="17">6.3.4.16</ecNumber>
        <ecNumber evidence="17">6.3.5.5</ecNumber>
    </recommendedName>
    <alternativeName>
        <fullName evidence="17">Carbamoyl phosphate synthetase ammonia chain</fullName>
    </alternativeName>
</protein>
<feature type="binding site" evidence="17">
    <location>
        <position position="865"/>
    </location>
    <ligand>
        <name>Mg(2+)</name>
        <dbReference type="ChEBI" id="CHEBI:18420"/>
        <label>3</label>
    </ligand>
</feature>
<feature type="binding site" evidence="17">
    <location>
        <position position="877"/>
    </location>
    <ligand>
        <name>ATP</name>
        <dbReference type="ChEBI" id="CHEBI:30616"/>
        <label>2</label>
    </ligand>
</feature>
<comment type="catalytic activity">
    <reaction evidence="15 17">
        <text>hydrogencarbonate + NH4(+) + 2 ATP = carbamoyl phosphate + 2 ADP + phosphate + 2 H(+)</text>
        <dbReference type="Rhea" id="RHEA:18029"/>
        <dbReference type="ChEBI" id="CHEBI:15378"/>
        <dbReference type="ChEBI" id="CHEBI:17544"/>
        <dbReference type="ChEBI" id="CHEBI:28938"/>
        <dbReference type="ChEBI" id="CHEBI:30616"/>
        <dbReference type="ChEBI" id="CHEBI:43474"/>
        <dbReference type="ChEBI" id="CHEBI:58228"/>
        <dbReference type="ChEBI" id="CHEBI:456216"/>
        <dbReference type="EC" id="6.3.4.16"/>
    </reaction>
</comment>
<dbReference type="GO" id="GO:0006526">
    <property type="term" value="P:L-arginine biosynthetic process"/>
    <property type="evidence" value="ECO:0007669"/>
    <property type="project" value="UniProtKB-UniRule"/>
</dbReference>
<dbReference type="SMART" id="SM00851">
    <property type="entry name" value="MGS"/>
    <property type="match status" value="1"/>
</dbReference>
<dbReference type="EC" id="6.3.4.16" evidence="17"/>
<dbReference type="FunFam" id="3.30.1490.20:FF:000001">
    <property type="entry name" value="Carbamoyl-phosphate synthase large chain"/>
    <property type="match status" value="1"/>
</dbReference>
<organism evidence="20 21">
    <name type="scientific">Altericroceibacterium spongiae</name>
    <dbReference type="NCBI Taxonomy" id="2320269"/>
    <lineage>
        <taxon>Bacteria</taxon>
        <taxon>Pseudomonadati</taxon>
        <taxon>Pseudomonadota</taxon>
        <taxon>Alphaproteobacteria</taxon>
        <taxon>Sphingomonadales</taxon>
        <taxon>Erythrobacteraceae</taxon>
        <taxon>Altericroceibacterium</taxon>
    </lineage>
</organism>
<keyword evidence="12" id="KW-0460">Magnesium</keyword>
<dbReference type="Pfam" id="PF02142">
    <property type="entry name" value="MGS"/>
    <property type="match status" value="1"/>
</dbReference>
<evidence type="ECO:0000256" key="10">
    <source>
        <dbReference type="ARBA" id="ARBA00022741"/>
    </source>
</evidence>
<evidence type="ECO:0000256" key="3">
    <source>
        <dbReference type="ARBA" id="ARBA00005077"/>
    </source>
</evidence>
<dbReference type="NCBIfam" id="TIGR01369">
    <property type="entry name" value="CPSaseII_lrg"/>
    <property type="match status" value="1"/>
</dbReference>
<feature type="binding site" evidence="17">
    <location>
        <position position="169"/>
    </location>
    <ligand>
        <name>ATP</name>
        <dbReference type="ChEBI" id="CHEBI:30616"/>
        <label>1</label>
    </ligand>
</feature>
<keyword evidence="13 17" id="KW-0665">Pyrimidine biosynthesis</keyword>
<evidence type="ECO:0000259" key="18">
    <source>
        <dbReference type="PROSITE" id="PS50975"/>
    </source>
</evidence>
<comment type="cofactor">
    <cofactor evidence="17">
        <name>Mg(2+)</name>
        <dbReference type="ChEBI" id="CHEBI:18420"/>
    </cofactor>
    <cofactor evidence="17">
        <name>Mn(2+)</name>
        <dbReference type="ChEBI" id="CHEBI:29035"/>
    </cofactor>
    <text evidence="17">Binds 4 Mg(2+) or Mn(2+) ions per subunit.</text>
</comment>
<comment type="cofactor">
    <cofactor evidence="1">
        <name>Mn(2+)</name>
        <dbReference type="ChEBI" id="CHEBI:29035"/>
    </cofactor>
</comment>
<proteinExistence type="inferred from homology"/>
<dbReference type="GO" id="GO:0006541">
    <property type="term" value="P:glutamine metabolic process"/>
    <property type="evidence" value="ECO:0007669"/>
    <property type="project" value="TreeGrafter"/>
</dbReference>
<evidence type="ECO:0000313" key="20">
    <source>
        <dbReference type="EMBL" id="RKF18365.1"/>
    </source>
</evidence>
<comment type="function">
    <text evidence="17">Large subunit of the glutamine-dependent carbamoyl phosphate synthetase (CPSase). CPSase catalyzes the formation of carbamoyl phosphate from the ammonia moiety of glutamine, carbonate, and phosphate donated by ATP, constituting the first step of 2 biosynthetic pathways, one leading to arginine and/or urea and the other to pyrimidine nucleotides. The large subunit (synthetase) binds the substrates ammonia (free or transferred from glutamine from the small subunit), hydrogencarbonate and ATP and carries out an ATP-coupled ligase reaction, activating hydrogencarbonate by forming carboxy phosphate which reacts with ammonia to form carbamoyl phosphate.</text>
</comment>
<feature type="region of interest" description="Carboxyphosphate synthetic domain" evidence="17">
    <location>
        <begin position="1"/>
        <end position="402"/>
    </location>
</feature>
<dbReference type="Proteomes" id="UP000284395">
    <property type="component" value="Unassembled WGS sequence"/>
</dbReference>
<dbReference type="PANTHER" id="PTHR11405">
    <property type="entry name" value="CARBAMOYLTRANSFERASE FAMILY MEMBER"/>
    <property type="match status" value="1"/>
</dbReference>
<keyword evidence="21" id="KW-1185">Reference proteome</keyword>
<comment type="domain">
    <text evidence="17">The large subunit is composed of 2 ATP-grasp domains that are involved in binding the 2 ATP molecules needed for carbamoyl phosphate synthesis. The N-terminal ATP-grasp domain (referred to as the carboxyphosphate synthetic component) catalyzes the ATP-dependent phosphorylation of hydrogencarbonate to carboxyphosphate and the subsequent nucleophilic attack by ammonia to form a carbamate intermediate. The C-terminal ATP-grasp domain (referred to as the carbamoyl phosphate synthetic component) then catalyzes the phosphorylation of carbamate with the second ATP to form the end product carbamoyl phosphate. The reactive and unstable enzyme intermediates are sequentially channeled from one active site to the next through the interior of the protein over a distance of at least 96 A.</text>
</comment>
<evidence type="ECO:0000256" key="16">
    <source>
        <dbReference type="ARBA" id="ARBA00048816"/>
    </source>
</evidence>
<dbReference type="AlphaFoldDB" id="A0A420ECG2"/>
<comment type="subunit">
    <text evidence="17">Composed of two chains; the small (or glutamine) chain promotes the hydrolysis of glutamine to ammonia, which is used by the large (or ammonia) chain to synthesize carbamoyl phosphate. Tetramer of heterodimers (alpha,beta)4.</text>
</comment>
<dbReference type="SUPFAM" id="SSF56059">
    <property type="entry name" value="Glutathione synthetase ATP-binding domain-like"/>
    <property type="match status" value="2"/>
</dbReference>
<feature type="binding site" evidence="17">
    <location>
        <position position="215"/>
    </location>
    <ligand>
        <name>ATP</name>
        <dbReference type="ChEBI" id="CHEBI:30616"/>
        <label>1</label>
    </ligand>
</feature>
<dbReference type="FunFam" id="3.30.470.20:FF:000013">
    <property type="entry name" value="Carbamoyl-phosphate synthase large chain"/>
    <property type="match status" value="1"/>
</dbReference>
<evidence type="ECO:0000256" key="11">
    <source>
        <dbReference type="ARBA" id="ARBA00022840"/>
    </source>
</evidence>
<feature type="binding site" evidence="17">
    <location>
        <position position="285"/>
    </location>
    <ligand>
        <name>Mg(2+)</name>
        <dbReference type="ChEBI" id="CHEBI:18420"/>
        <label>1</label>
    </ligand>
</feature>
<feature type="binding site" evidence="17">
    <location>
        <position position="877"/>
    </location>
    <ligand>
        <name>Mn(2+)</name>
        <dbReference type="ChEBI" id="CHEBI:29035"/>
        <label>4</label>
    </ligand>
</feature>
<evidence type="ECO:0000256" key="1">
    <source>
        <dbReference type="ARBA" id="ARBA00001936"/>
    </source>
</evidence>
<accession>A0A420ECG2</accession>
<reference evidence="20 21" key="1">
    <citation type="submission" date="2018-09" db="EMBL/GenBank/DDBJ databases">
        <title>Altererythrobacter spongiae sp. nov., isolated from a marine sponge.</title>
        <authorList>
            <person name="Zhuang L."/>
            <person name="Luo L."/>
        </authorList>
    </citation>
    <scope>NUCLEOTIDE SEQUENCE [LARGE SCALE GENOMIC DNA]</scope>
    <source>
        <strain evidence="20 21">HN-Y73</strain>
    </source>
</reference>
<dbReference type="FunFam" id="3.30.470.20:FF:000007">
    <property type="entry name" value="Carbamoyl-phosphate synthase large chain"/>
    <property type="match status" value="1"/>
</dbReference>
<dbReference type="InterPro" id="IPR036897">
    <property type="entry name" value="CarbamoylP_synth_lsu_oligo_sf"/>
</dbReference>
<dbReference type="SMART" id="SM01096">
    <property type="entry name" value="CPSase_L_D3"/>
    <property type="match status" value="1"/>
</dbReference>
<feature type="domain" description="ATP-grasp" evidence="18">
    <location>
        <begin position="133"/>
        <end position="328"/>
    </location>
</feature>
<evidence type="ECO:0000256" key="9">
    <source>
        <dbReference type="ARBA" id="ARBA00022737"/>
    </source>
</evidence>
<feature type="binding site" evidence="17">
    <location>
        <position position="301"/>
    </location>
    <ligand>
        <name>Mg(2+)</name>
        <dbReference type="ChEBI" id="CHEBI:18420"/>
        <label>2</label>
    </ligand>
</feature>
<evidence type="ECO:0000256" key="12">
    <source>
        <dbReference type="ARBA" id="ARBA00022842"/>
    </source>
</evidence>
<feature type="binding site" evidence="17">
    <location>
        <position position="243"/>
    </location>
    <ligand>
        <name>ATP</name>
        <dbReference type="ChEBI" id="CHEBI:30616"/>
        <label>1</label>
    </ligand>
</feature>
<dbReference type="RefSeq" id="WP_120325639.1">
    <property type="nucleotide sequence ID" value="NZ_RAPF01000009.1"/>
</dbReference>
<feature type="binding site" evidence="17">
    <location>
        <position position="822"/>
    </location>
    <ligand>
        <name>ATP</name>
        <dbReference type="ChEBI" id="CHEBI:30616"/>
        <label>2</label>
    </ligand>
</feature>
<keyword evidence="6 17" id="KW-0436">Ligase</keyword>
<dbReference type="FunFam" id="3.40.50.20:FF:000003">
    <property type="entry name" value="Carbamoyl-phosphate synthase large chain"/>
    <property type="match status" value="1"/>
</dbReference>
<dbReference type="InterPro" id="IPR011761">
    <property type="entry name" value="ATP-grasp"/>
</dbReference>
<comment type="pathway">
    <text evidence="3 17">Amino-acid biosynthesis; L-arginine biosynthesis; carbamoyl phosphate from bicarbonate: step 1/1.</text>
</comment>
<feature type="binding site" evidence="17">
    <location>
        <position position="877"/>
    </location>
    <ligand>
        <name>Mg(2+)</name>
        <dbReference type="ChEBI" id="CHEBI:18420"/>
        <label>3</label>
    </ligand>
</feature>
<evidence type="ECO:0000256" key="14">
    <source>
        <dbReference type="ARBA" id="ARBA00023211"/>
    </source>
</evidence>
<feature type="binding site" evidence="17">
    <location>
        <position position="285"/>
    </location>
    <ligand>
        <name>Mn(2+)</name>
        <dbReference type="ChEBI" id="CHEBI:29035"/>
        <label>1</label>
    </ligand>
</feature>
<feature type="region of interest" description="Allosteric domain" evidence="17">
    <location>
        <begin position="972"/>
        <end position="1107"/>
    </location>
</feature>
<dbReference type="CDD" id="cd01424">
    <property type="entry name" value="MGS_CPS_II"/>
    <property type="match status" value="1"/>
</dbReference>
<dbReference type="InterPro" id="IPR058047">
    <property type="entry name" value="CPSase_preATP-grasp"/>
</dbReference>
<dbReference type="InterPro" id="IPR005479">
    <property type="entry name" value="CPAse_ATP-bd"/>
</dbReference>
<dbReference type="InterPro" id="IPR011607">
    <property type="entry name" value="MGS-like_dom"/>
</dbReference>
<evidence type="ECO:0000259" key="19">
    <source>
        <dbReference type="PROSITE" id="PS51855"/>
    </source>
</evidence>
<keyword evidence="8" id="KW-0479">Metal-binding</keyword>
<feature type="binding site" evidence="17">
    <location>
        <position position="299"/>
    </location>
    <ligand>
        <name>Mg(2+)</name>
        <dbReference type="ChEBI" id="CHEBI:18420"/>
        <label>1</label>
    </ligand>
</feature>
<feature type="binding site" evidence="17">
    <location>
        <position position="241"/>
    </location>
    <ligand>
        <name>ATP</name>
        <dbReference type="ChEBI" id="CHEBI:30616"/>
        <label>1</label>
    </ligand>
</feature>
<dbReference type="InterPro" id="IPR006275">
    <property type="entry name" value="CPSase_lsu"/>
</dbReference>
<feature type="binding site" evidence="17">
    <location>
        <position position="129"/>
    </location>
    <ligand>
        <name>ATP</name>
        <dbReference type="ChEBI" id="CHEBI:30616"/>
        <label>1</label>
    </ligand>
</feature>
<dbReference type="Pfam" id="PF25596">
    <property type="entry name" value="CPSase_L_D1"/>
    <property type="match status" value="2"/>
</dbReference>
<keyword evidence="14" id="KW-0464">Manganese</keyword>
<evidence type="ECO:0000313" key="21">
    <source>
        <dbReference type="Proteomes" id="UP000284395"/>
    </source>
</evidence>
<dbReference type="HAMAP" id="MF_01210_A">
    <property type="entry name" value="CPSase_L_chain_A"/>
    <property type="match status" value="1"/>
</dbReference>
<feature type="binding site" evidence="17">
    <location>
        <position position="865"/>
    </location>
    <ligand>
        <name>ATP</name>
        <dbReference type="ChEBI" id="CHEBI:30616"/>
        <label>2</label>
    </ligand>
</feature>
<feature type="binding site" evidence="17">
    <location>
        <position position="301"/>
    </location>
    <ligand>
        <name>Mn(2+)</name>
        <dbReference type="ChEBI" id="CHEBI:29035"/>
        <label>2</label>
    </ligand>
</feature>
<dbReference type="HAMAP" id="MF_01210_B">
    <property type="entry name" value="CPSase_L_chain_B"/>
    <property type="match status" value="1"/>
</dbReference>
<evidence type="ECO:0000256" key="7">
    <source>
        <dbReference type="ARBA" id="ARBA00022605"/>
    </source>
</evidence>
<feature type="domain" description="ATP-grasp" evidence="18">
    <location>
        <begin position="715"/>
        <end position="906"/>
    </location>
</feature>
<dbReference type="FunFam" id="3.40.50.20:FF:000001">
    <property type="entry name" value="Carbamoyl-phosphate synthase large chain"/>
    <property type="match status" value="1"/>
</dbReference>
<dbReference type="InterPro" id="IPR016185">
    <property type="entry name" value="PreATP-grasp_dom_sf"/>
</dbReference>
<dbReference type="InterPro" id="IPR005483">
    <property type="entry name" value="CPSase_dom"/>
</dbReference>
<comment type="caution">
    <text evidence="20">The sequence shown here is derived from an EMBL/GenBank/DDBJ whole genome shotgun (WGS) entry which is preliminary data.</text>
</comment>
<evidence type="ECO:0000256" key="15">
    <source>
        <dbReference type="ARBA" id="ARBA00047359"/>
    </source>
</evidence>
<feature type="binding site" evidence="17">
    <location>
        <position position="790"/>
    </location>
    <ligand>
        <name>ATP</name>
        <dbReference type="ChEBI" id="CHEBI:30616"/>
        <label>2</label>
    </ligand>
</feature>
<feature type="binding site" evidence="17">
    <location>
        <position position="823"/>
    </location>
    <ligand>
        <name>ATP</name>
        <dbReference type="ChEBI" id="CHEBI:30616"/>
        <label>2</label>
    </ligand>
</feature>
<feature type="binding site" evidence="17">
    <location>
        <position position="299"/>
    </location>
    <ligand>
        <name>Mn(2+)</name>
        <dbReference type="ChEBI" id="CHEBI:29035"/>
        <label>2</label>
    </ligand>
</feature>
<dbReference type="PROSITE" id="PS00866">
    <property type="entry name" value="CPSASE_1"/>
    <property type="match status" value="1"/>
</dbReference>
<feature type="binding site" evidence="17">
    <location>
        <position position="242"/>
    </location>
    <ligand>
        <name>ATP</name>
        <dbReference type="ChEBI" id="CHEBI:30616"/>
        <label>1</label>
    </ligand>
</feature>
<dbReference type="SUPFAM" id="SSF52335">
    <property type="entry name" value="Methylglyoxal synthase-like"/>
    <property type="match status" value="1"/>
</dbReference>
<dbReference type="GO" id="GO:0004087">
    <property type="term" value="F:carbamoyl-phosphate synthase (ammonia) activity"/>
    <property type="evidence" value="ECO:0007669"/>
    <property type="project" value="UniProtKB-EC"/>
</dbReference>
<dbReference type="UniPathway" id="UPA00070">
    <property type="reaction ID" value="UER00115"/>
</dbReference>
<dbReference type="InterPro" id="IPR036914">
    <property type="entry name" value="MGS-like_dom_sf"/>
</dbReference>
<dbReference type="UniPathway" id="UPA00068">
    <property type="reaction ID" value="UER00171"/>
</dbReference>
<feature type="binding site" evidence="17">
    <location>
        <position position="175"/>
    </location>
    <ligand>
        <name>ATP</name>
        <dbReference type="ChEBI" id="CHEBI:30616"/>
        <label>1</label>
    </ligand>
</feature>
<dbReference type="Gene3D" id="3.40.50.1380">
    <property type="entry name" value="Methylglyoxal synthase-like domain"/>
    <property type="match status" value="1"/>
</dbReference>
<dbReference type="PRINTS" id="PR00098">
    <property type="entry name" value="CPSASE"/>
</dbReference>
<dbReference type="Gene3D" id="3.30.470.20">
    <property type="entry name" value="ATP-grasp fold, B domain"/>
    <property type="match status" value="2"/>
</dbReference>
<dbReference type="GO" id="GO:0044205">
    <property type="term" value="P:'de novo' UMP biosynthetic process"/>
    <property type="evidence" value="ECO:0007669"/>
    <property type="project" value="UniProtKB-UniRule"/>
</dbReference>
<dbReference type="PANTHER" id="PTHR11405:SF53">
    <property type="entry name" value="CARBAMOYL-PHOSPHATE SYNTHASE [AMMONIA], MITOCHONDRIAL"/>
    <property type="match status" value="1"/>
</dbReference>
<dbReference type="EC" id="6.3.5.5" evidence="17"/>
<feature type="binding site" evidence="17">
    <location>
        <position position="176"/>
    </location>
    <ligand>
        <name>ATP</name>
        <dbReference type="ChEBI" id="CHEBI:30616"/>
        <label>1</label>
    </ligand>
</feature>
<keyword evidence="11 17" id="KW-0067">ATP-binding</keyword>
<dbReference type="PROSITE" id="PS50975">
    <property type="entry name" value="ATP_GRASP"/>
    <property type="match status" value="2"/>
</dbReference>
<name>A0A420ECG2_9SPHN</name>
<dbReference type="PROSITE" id="PS00867">
    <property type="entry name" value="CPSASE_2"/>
    <property type="match status" value="2"/>
</dbReference>
<evidence type="ECO:0000256" key="6">
    <source>
        <dbReference type="ARBA" id="ARBA00022598"/>
    </source>
</evidence>
<feature type="binding site" evidence="17">
    <location>
        <position position="751"/>
    </location>
    <ligand>
        <name>ATP</name>
        <dbReference type="ChEBI" id="CHEBI:30616"/>
        <label>2</label>
    </ligand>
</feature>
<feature type="binding site" evidence="17">
    <location>
        <position position="792"/>
    </location>
    <ligand>
        <name>ATP</name>
        <dbReference type="ChEBI" id="CHEBI:30616"/>
        <label>2</label>
    </ligand>
</feature>
<evidence type="ECO:0000256" key="17">
    <source>
        <dbReference type="HAMAP-Rule" id="MF_01210"/>
    </source>
</evidence>
<feature type="binding site" evidence="17">
    <location>
        <position position="285"/>
    </location>
    <ligand>
        <name>ATP</name>
        <dbReference type="ChEBI" id="CHEBI:30616"/>
        <label>1</label>
    </ligand>
</feature>
<evidence type="ECO:0000256" key="2">
    <source>
        <dbReference type="ARBA" id="ARBA00004812"/>
    </source>
</evidence>
<feature type="binding site" evidence="17">
    <location>
        <position position="877"/>
    </location>
    <ligand>
        <name>Mn(2+)</name>
        <dbReference type="ChEBI" id="CHEBI:29035"/>
        <label>3</label>
    </ligand>
</feature>
<feature type="binding site" evidence="17">
    <location>
        <position position="879"/>
    </location>
    <ligand>
        <name>Mn(2+)</name>
        <dbReference type="ChEBI" id="CHEBI:29035"/>
        <label>4</label>
    </ligand>
</feature>
<dbReference type="SUPFAM" id="SSF52440">
    <property type="entry name" value="PreATP-grasp domain"/>
    <property type="match status" value="2"/>
</dbReference>
<dbReference type="EMBL" id="RAPF01000009">
    <property type="protein sequence ID" value="RKF18365.1"/>
    <property type="molecule type" value="Genomic_DNA"/>
</dbReference>
<dbReference type="PROSITE" id="PS51257">
    <property type="entry name" value="PROKAR_LIPOPROTEIN"/>
    <property type="match status" value="1"/>
</dbReference>
<dbReference type="GO" id="GO:0005524">
    <property type="term" value="F:ATP binding"/>
    <property type="evidence" value="ECO:0007669"/>
    <property type="project" value="UniProtKB-UniRule"/>
</dbReference>
<evidence type="ECO:0000256" key="5">
    <source>
        <dbReference type="ARBA" id="ARBA00022571"/>
    </source>
</evidence>
<keyword evidence="7 17" id="KW-0028">Amino-acid biosynthesis</keyword>
<feature type="binding site" evidence="17">
    <location>
        <position position="299"/>
    </location>
    <ligand>
        <name>Mn(2+)</name>
        <dbReference type="ChEBI" id="CHEBI:29035"/>
        <label>1</label>
    </ligand>
</feature>
<feature type="domain" description="MGS-like" evidence="19">
    <location>
        <begin position="972"/>
        <end position="1107"/>
    </location>
</feature>
<comment type="caution">
    <text evidence="17">Lacks conserved residue(s) required for the propagation of feature annotation.</text>
</comment>
<dbReference type="OrthoDB" id="9804197at2"/>
<comment type="pathway">
    <text evidence="2 17">Pyrimidine metabolism; UMP biosynthesis via de novo pathway; (S)-dihydroorotate from bicarbonate: step 1/3.</text>
</comment>
<feature type="binding site" evidence="17">
    <location>
        <position position="879"/>
    </location>
    <ligand>
        <name>Mg(2+)</name>
        <dbReference type="ChEBI" id="CHEBI:18420"/>
        <label>4</label>
    </ligand>
</feature>
<feature type="binding site" evidence="17">
    <location>
        <position position="299"/>
    </location>
    <ligand>
        <name>ATP</name>
        <dbReference type="ChEBI" id="CHEBI:30616"/>
        <label>1</label>
    </ligand>
</feature>
<gene>
    <name evidence="17" type="primary">carB</name>
    <name evidence="20" type="ORF">D6851_14590</name>
</gene>
<feature type="binding site" evidence="17">
    <location>
        <position position="208"/>
    </location>
    <ligand>
        <name>ATP</name>
        <dbReference type="ChEBI" id="CHEBI:30616"/>
        <label>1</label>
    </ligand>
</feature>
<dbReference type="NCBIfam" id="NF003671">
    <property type="entry name" value="PRK05294.1"/>
    <property type="match status" value="1"/>
</dbReference>
<dbReference type="GO" id="GO:0046872">
    <property type="term" value="F:metal ion binding"/>
    <property type="evidence" value="ECO:0007669"/>
    <property type="project" value="UniProtKB-KW"/>
</dbReference>
<dbReference type="InterPro" id="IPR033937">
    <property type="entry name" value="MGS_CPS_CarB"/>
</dbReference>
<feature type="binding site" evidence="17">
    <location>
        <position position="865"/>
    </location>
    <ligand>
        <name>Mn(2+)</name>
        <dbReference type="ChEBI" id="CHEBI:29035"/>
        <label>3</label>
    </ligand>
</feature>
<dbReference type="Pfam" id="PF02787">
    <property type="entry name" value="CPSase_L_D3"/>
    <property type="match status" value="1"/>
</dbReference>
<keyword evidence="10 17" id="KW-0547">Nucleotide-binding</keyword>
<feature type="binding site" evidence="17">
    <location>
        <position position="299"/>
    </location>
    <ligand>
        <name>Mg(2+)</name>
        <dbReference type="ChEBI" id="CHEBI:18420"/>
        <label>2</label>
    </ligand>
</feature>
<dbReference type="InterPro" id="IPR005480">
    <property type="entry name" value="CPSase_lsu_oligo"/>
</dbReference>
<feature type="binding site" evidence="17">
    <location>
        <position position="824"/>
    </location>
    <ligand>
        <name>ATP</name>
        <dbReference type="ChEBI" id="CHEBI:30616"/>
        <label>2</label>
    </ligand>
</feature>